<keyword evidence="11 16" id="KW-0732">Signal</keyword>
<keyword evidence="10" id="KW-0812">Transmembrane</keyword>
<dbReference type="InterPro" id="IPR005546">
    <property type="entry name" value="Autotransporte_beta"/>
</dbReference>
<keyword evidence="13" id="KW-0843">Virulence</keyword>
<dbReference type="GO" id="GO:0005576">
    <property type="term" value="C:extracellular region"/>
    <property type="evidence" value="ECO:0007669"/>
    <property type="project" value="UniProtKB-SubCell"/>
</dbReference>
<dbReference type="InterPro" id="IPR003842">
    <property type="entry name" value="Vacuolating_cytotoxin"/>
</dbReference>
<evidence type="ECO:0000256" key="1">
    <source>
        <dbReference type="ARBA" id="ARBA00002940"/>
    </source>
</evidence>
<dbReference type="InterPro" id="IPR036709">
    <property type="entry name" value="Autotransporte_beta_dom_sf"/>
</dbReference>
<comment type="caution">
    <text evidence="19">The sequence shown here is derived from an EMBL/GenBank/DDBJ whole genome shotgun (WGS) entry which is preliminary data.</text>
</comment>
<evidence type="ECO:0000256" key="9">
    <source>
        <dbReference type="ARBA" id="ARBA00022656"/>
    </source>
</evidence>
<evidence type="ECO:0000256" key="4">
    <source>
        <dbReference type="ARBA" id="ARBA00004571"/>
    </source>
</evidence>
<evidence type="ECO:0000256" key="6">
    <source>
        <dbReference type="ARBA" id="ARBA00017817"/>
    </source>
</evidence>
<keyword evidence="7" id="KW-1134">Transmembrane beta strand</keyword>
<accession>A0AA90T9Z2</accession>
<evidence type="ECO:0000313" key="18">
    <source>
        <dbReference type="EMBL" id="MDO7253450.1"/>
    </source>
</evidence>
<evidence type="ECO:0000256" key="10">
    <source>
        <dbReference type="ARBA" id="ARBA00022692"/>
    </source>
</evidence>
<reference evidence="18" key="2">
    <citation type="submission" date="2023-07" db="EMBL/GenBank/DDBJ databases">
        <authorList>
            <person name="Aydin F."/>
            <person name="Tarhane S."/>
            <person name="Saticioglu I.B."/>
            <person name="Karakaya E."/>
            <person name="Abay S."/>
            <person name="Guran O."/>
            <person name="Bozkurt E."/>
            <person name="Uzum N."/>
            <person name="Olgun K."/>
            <person name="Jablonski D."/>
        </authorList>
    </citation>
    <scope>NUCLEOTIDE SEQUENCE</scope>
    <source>
        <strain evidence="18">Faydin-H75</strain>
    </source>
</reference>
<proteinExistence type="predicted"/>
<evidence type="ECO:0000256" key="3">
    <source>
        <dbReference type="ARBA" id="ARBA00004418"/>
    </source>
</evidence>
<evidence type="ECO:0000256" key="5">
    <source>
        <dbReference type="ARBA" id="ARBA00004613"/>
    </source>
</evidence>
<dbReference type="Proteomes" id="UP001177258">
    <property type="component" value="Unassembled WGS sequence"/>
</dbReference>
<gene>
    <name evidence="18" type="ORF">Q5I04_05960</name>
    <name evidence="19" type="ORF">Q5I06_06285</name>
</gene>
<evidence type="ECO:0000259" key="17">
    <source>
        <dbReference type="PROSITE" id="PS51208"/>
    </source>
</evidence>
<keyword evidence="21" id="KW-1185">Reference proteome</keyword>
<dbReference type="GO" id="GO:0042597">
    <property type="term" value="C:periplasmic space"/>
    <property type="evidence" value="ECO:0007669"/>
    <property type="project" value="UniProtKB-SubCell"/>
</dbReference>
<keyword evidence="14" id="KW-0472">Membrane</keyword>
<evidence type="ECO:0000256" key="14">
    <source>
        <dbReference type="ARBA" id="ARBA00023136"/>
    </source>
</evidence>
<keyword evidence="9" id="KW-0800">Toxin</keyword>
<dbReference type="PROSITE" id="PS51208">
    <property type="entry name" value="AUTOTRANSPORTER"/>
    <property type="match status" value="1"/>
</dbReference>
<evidence type="ECO:0000313" key="20">
    <source>
        <dbReference type="Proteomes" id="UP001177258"/>
    </source>
</evidence>
<name>A0AA90T9Z2_9HELI</name>
<evidence type="ECO:0000313" key="19">
    <source>
        <dbReference type="EMBL" id="MDP2539377.1"/>
    </source>
</evidence>
<dbReference type="SUPFAM" id="SSF103515">
    <property type="entry name" value="Autotransporter"/>
    <property type="match status" value="1"/>
</dbReference>
<keyword evidence="12" id="KW-0574">Periplasm</keyword>
<feature type="domain" description="Autotransporter" evidence="17">
    <location>
        <begin position="1342"/>
        <end position="1626"/>
    </location>
</feature>
<keyword evidence="15" id="KW-0998">Cell outer membrane</keyword>
<organism evidence="19 20">
    <name type="scientific">Helicobacter cappadocius</name>
    <dbReference type="NCBI Taxonomy" id="3063998"/>
    <lineage>
        <taxon>Bacteria</taxon>
        <taxon>Pseudomonadati</taxon>
        <taxon>Campylobacterota</taxon>
        <taxon>Epsilonproteobacteria</taxon>
        <taxon>Campylobacterales</taxon>
        <taxon>Helicobacteraceae</taxon>
        <taxon>Helicobacter</taxon>
    </lineage>
</organism>
<comment type="subcellular location">
    <subcellularLocation>
        <location evidence="4">Cell outer membrane</location>
        <topology evidence="4">Multi-pass membrane protein</topology>
    </subcellularLocation>
    <subcellularLocation>
        <location evidence="2">Cell surface</location>
    </subcellularLocation>
    <subcellularLocation>
        <location evidence="3">Periplasm</location>
    </subcellularLocation>
    <subcellularLocation>
        <location evidence="5">Secreted</location>
    </subcellularLocation>
</comment>
<dbReference type="Pfam" id="PF02691">
    <property type="entry name" value="VacA"/>
    <property type="match status" value="2"/>
</dbReference>
<reference evidence="19 21" key="1">
    <citation type="submission" date="2023-07" db="EMBL/GenBank/DDBJ databases">
        <title>Unpublished Manusciprt.</title>
        <authorList>
            <person name="Aydin F."/>
            <person name="Tarhane S."/>
            <person name="Saticioglu I.B."/>
            <person name="Karakaya E."/>
            <person name="Abay S."/>
            <person name="Guran O."/>
            <person name="Bozkurt E."/>
            <person name="Uzum N."/>
            <person name="Olgun K."/>
            <person name="Jablonski D."/>
        </authorList>
    </citation>
    <scope>NUCLEOTIDE SEQUENCE</scope>
    <source>
        <strain evidence="21">faydin-H75</strain>
        <strain evidence="19">Faydin-H76</strain>
    </source>
</reference>
<evidence type="ECO:0000256" key="11">
    <source>
        <dbReference type="ARBA" id="ARBA00022729"/>
    </source>
</evidence>
<dbReference type="GO" id="GO:0009986">
    <property type="term" value="C:cell surface"/>
    <property type="evidence" value="ECO:0007669"/>
    <property type="project" value="UniProtKB-SubCell"/>
</dbReference>
<evidence type="ECO:0000256" key="2">
    <source>
        <dbReference type="ARBA" id="ARBA00004241"/>
    </source>
</evidence>
<dbReference type="GO" id="GO:0090729">
    <property type="term" value="F:toxin activity"/>
    <property type="evidence" value="ECO:0007669"/>
    <property type="project" value="UniProtKB-KW"/>
</dbReference>
<reference evidence="18 20" key="3">
    <citation type="journal article" date="2024" name="Syst. Appl. Microbiol.">
        <title>Helicobacter cappadocius sp. nov., from lizards: The first psychrotrophic Helicobacter species.</title>
        <authorList>
            <person name="Aydin F."/>
            <person name="Tarhane S."/>
            <person name="Karakaya E."/>
            <person name="Abay S."/>
            <person name="Kayman T."/>
            <person name="Guran O."/>
            <person name="Bozkurt E."/>
            <person name="Uzum N."/>
            <person name="Avci A."/>
            <person name="Olgun K."/>
            <person name="Jablonski D."/>
            <person name="Guran C."/>
            <person name="Burcin Saticioglu I."/>
        </authorList>
    </citation>
    <scope>NUCLEOTIDE SEQUENCE [LARGE SCALE GENOMIC DNA]</scope>
    <source>
        <strain evidence="18">Faydin-H75</strain>
        <strain evidence="20">faydin-H76</strain>
    </source>
</reference>
<dbReference type="Proteomes" id="UP001240777">
    <property type="component" value="Unassembled WGS sequence"/>
</dbReference>
<evidence type="ECO:0000256" key="12">
    <source>
        <dbReference type="ARBA" id="ARBA00022764"/>
    </source>
</evidence>
<comment type="function">
    <text evidence="1">Induces vacuolation of eukaryotic cells. Causes ulceration and gastric lesions.</text>
</comment>
<evidence type="ECO:0000256" key="7">
    <source>
        <dbReference type="ARBA" id="ARBA00022452"/>
    </source>
</evidence>
<dbReference type="GO" id="GO:0009279">
    <property type="term" value="C:cell outer membrane"/>
    <property type="evidence" value="ECO:0007669"/>
    <property type="project" value="UniProtKB-SubCell"/>
</dbReference>
<evidence type="ECO:0000256" key="16">
    <source>
        <dbReference type="SAM" id="SignalP"/>
    </source>
</evidence>
<evidence type="ECO:0000256" key="8">
    <source>
        <dbReference type="ARBA" id="ARBA00022525"/>
    </source>
</evidence>
<feature type="signal peptide" evidence="16">
    <location>
        <begin position="1"/>
        <end position="27"/>
    </location>
</feature>
<sequence length="1626" mass="175797">MRFQFLNFRLFKIFTISLLPYSLVFSAQNVTGAFTNLKSGTWNTDAVVNGWAGWSTYGYYPTFEFGSHTLTFQGFNSPSNGAGGAYLGTQVVTINAGKVYFSNSTLQIGNNPNTNSASVIFNAPVNMSAGSNINVKGKSYLYIKNGITGSGNLNVDGSLHVENSNKPFEVNSLYLGNSAKIQSSTFSAKNINLWDNVTLDLLDTKGNINVNTFTTTKSGWAQNRTATIDTHANVTVGTINVSNFTSGRTAFINTHGYGDITLTGDLKVNGSVAGIGLAGSVATFKLNGKNVTLKKDVYLGYYSSLVVLGVGNFNAQGINVGNGSTTGNTTLDFSGIKGRTTIKQLDLSTASVYGSNFDITTLIAHKGASHSRFYSNIGTSTIGTLNLATGGSNVDNTKLIFGGGGTSLTIDKAVLNSWAELDASSITNVTVKNLISSYATIRAKNLTLGNASFSNNKTYLYADTITQKNGKFTLNDGALLYIKSGKTFTADTLDMYNASSLYASNTNGGGMSGATTINNIIFNNSAIYANSLFTNNITVKNSANVYLSKGNYTNTGDLNIDDGTYLQIHGGNFINNGEINVSLGNDSSKNAKNLINVLDGSFTFNMTMIKQTSKDDKGNTIQVDVPKAKLNVNVSITGLEAGQTYNLLKTRDGIWFSDNSGKIYKNGNAGYDDYVKLLKNRMSFNTPDGSSLALNYWISDDRKSIGFKYDTGKHYVDAVPYINPGTWVFGIGKGAAAFGNIGGVPAASGLAKNYTLTLQKRTWKNTVTGKEENTIYYMKDLDYHNYGNAGAVFTVDARGSDFALGKNQDIGGSEGSVTIGTNTMKSHMVVKADNIYLGGQITLGDSALISGHLDLQSAGEILGDNKASYIKVRNHSSLKASGTGFKYAGSILLWANQTITDEVGLDLTGITGSIEIGSMEAYAARPNDQDRNAGIKMKNFKLGSLKVYNGNGGSINNYFSDFMTNIGTSSIGTLELTKGTSGLDQSGLKFDGGGDSLTIGTAKLGSWSFLDASKVTNVTITKLLDLPYAPSITYDGGVHGAHFNNLTLGEGSQMNYGGNSDLTIDGNFTLNNNAFINITPNGGTINTINVKGNATFYFNDDKTDSSGHATPLIKISNIKGLKLNENYILFKAGGSITYIYINSEGKELKSTNSKSDANTLYNEVADRIGLYDGSDTNTPSRADVEVKANDKQISFKINELDNSNPYDPNTIQYWLYKRGGMEWIDTISDVSPDIMQWLQELMINKHNGLWAKQRVYDNDLGYFVRIAKELQSTMGQLSSVNRKNNSTNSVRLATDVNRTSRLVKLSNTQANTPTFAEVIRNLQNEHFAASGDIASVYKFANRDTYKNNLWATAIGTASFVEGGNSALYGVNIGYDRFIHNQIIGAYVAYAQGKYTGDIIRNQSYNANLGIYYRAYAGNNEFDASISGTYGYNKENLYSQDIILSQLNQSYNYNTFVGNVNFNYGYVFGISNKSIVLKPQIGVSAYYICSSGNWYCGKKGSIQGEVDNTDDQDLAINANADNKFNIAVNIALETRQYFSGNSYWYFIAGVSRDVFLKNNGDNEVRFVGNDTLSYKKGDQLNTYGSLTAGGELELFRKLYVNLGLGAKAGFAYKDININGSVGMRYVF</sequence>
<dbReference type="EMBL" id="JAUYZK010000009">
    <property type="protein sequence ID" value="MDP2539377.1"/>
    <property type="molecule type" value="Genomic_DNA"/>
</dbReference>
<dbReference type="EMBL" id="JAUPEV010000009">
    <property type="protein sequence ID" value="MDO7253450.1"/>
    <property type="molecule type" value="Genomic_DNA"/>
</dbReference>
<feature type="chain" id="PRO_5041643301" description="Vacuolating cytotoxin autotransporter" evidence="16">
    <location>
        <begin position="28"/>
        <end position="1626"/>
    </location>
</feature>
<dbReference type="RefSeq" id="WP_305517297.1">
    <property type="nucleotide sequence ID" value="NZ_JAUPEV010000009.1"/>
</dbReference>
<protein>
    <recommendedName>
        <fullName evidence="6">Vacuolating cytotoxin autotransporter</fullName>
    </recommendedName>
</protein>
<evidence type="ECO:0000313" key="21">
    <source>
        <dbReference type="Proteomes" id="UP001240777"/>
    </source>
</evidence>
<dbReference type="SMART" id="SM00869">
    <property type="entry name" value="Autotransporter"/>
    <property type="match status" value="1"/>
</dbReference>
<keyword evidence="8" id="KW-0964">Secreted</keyword>
<evidence type="ECO:0000256" key="13">
    <source>
        <dbReference type="ARBA" id="ARBA00023026"/>
    </source>
</evidence>
<evidence type="ECO:0000256" key="15">
    <source>
        <dbReference type="ARBA" id="ARBA00023237"/>
    </source>
</evidence>